<gene>
    <name evidence="2" type="ORF">SCMU_29510</name>
</gene>
<proteinExistence type="predicted"/>
<dbReference type="InterPro" id="IPR000073">
    <property type="entry name" value="AB_hydrolase_1"/>
</dbReference>
<feature type="domain" description="AB hydrolase-1" evidence="1">
    <location>
        <begin position="13"/>
        <end position="225"/>
    </location>
</feature>
<dbReference type="InterPro" id="IPR052897">
    <property type="entry name" value="Sec-Metab_Biosynth_Hydrolase"/>
</dbReference>
<dbReference type="Pfam" id="PF12697">
    <property type="entry name" value="Abhydrolase_6"/>
    <property type="match status" value="1"/>
</dbReference>
<organism evidence="2 3">
    <name type="scientific">Sinomonas cyclohexanicum</name>
    <name type="common">Corynebacterium cyclohexanicum</name>
    <dbReference type="NCBI Taxonomy" id="322009"/>
    <lineage>
        <taxon>Bacteria</taxon>
        <taxon>Bacillati</taxon>
        <taxon>Actinomycetota</taxon>
        <taxon>Actinomycetes</taxon>
        <taxon>Micrococcales</taxon>
        <taxon>Micrococcaceae</taxon>
        <taxon>Sinomonas</taxon>
    </lineage>
</organism>
<dbReference type="RefSeq" id="WP_229229852.1">
    <property type="nucleotide sequence ID" value="NZ_AP024525.1"/>
</dbReference>
<accession>A0ABM7PXT0</accession>
<dbReference type="InterPro" id="IPR029058">
    <property type="entry name" value="AB_hydrolase_fold"/>
</dbReference>
<evidence type="ECO:0000259" key="1">
    <source>
        <dbReference type="Pfam" id="PF12697"/>
    </source>
</evidence>
<evidence type="ECO:0000313" key="2">
    <source>
        <dbReference type="EMBL" id="BCT77109.1"/>
    </source>
</evidence>
<protein>
    <recommendedName>
        <fullName evidence="1">AB hydrolase-1 domain-containing protein</fullName>
    </recommendedName>
</protein>
<dbReference type="Gene3D" id="3.40.50.1820">
    <property type="entry name" value="alpha/beta hydrolase"/>
    <property type="match status" value="1"/>
</dbReference>
<dbReference type="Proteomes" id="UP001319861">
    <property type="component" value="Chromosome"/>
</dbReference>
<dbReference type="PANTHER" id="PTHR37017:SF11">
    <property type="entry name" value="ESTERASE_LIPASE_THIOESTERASE DOMAIN-CONTAINING PROTEIN"/>
    <property type="match status" value="1"/>
</dbReference>
<evidence type="ECO:0000313" key="3">
    <source>
        <dbReference type="Proteomes" id="UP001319861"/>
    </source>
</evidence>
<dbReference type="PANTHER" id="PTHR37017">
    <property type="entry name" value="AB HYDROLASE-1 DOMAIN-CONTAINING PROTEIN-RELATED"/>
    <property type="match status" value="1"/>
</dbReference>
<sequence>MADAQLRAPGSAVLVHGMWGVPEDWRWVRGILEGRGVEVITPDLPSHRSPGAGLLDDVEEVREALRRVSRGPVVAAGWSYGCDVMAIAADGERVARLVYVSSVPLPAHPLVRDGTLFDGSPQLVWDEHGRFAPPGGWWNTEGTEFTSNVLQYFDDHPRRAVTRRTLTDPIPAAAWSHTPTTVLLGERDVFNGAEPWSRAREKIADVRVVDCDHFIPFTLPGLVADVLLEGVQSQDPN</sequence>
<name>A0ABM7PXT0_SINCY</name>
<dbReference type="EMBL" id="AP024525">
    <property type="protein sequence ID" value="BCT77109.1"/>
    <property type="molecule type" value="Genomic_DNA"/>
</dbReference>
<reference evidence="2 3" key="1">
    <citation type="journal article" date="2021" name="J. Biosci. Bioeng.">
        <title>Identification and characterization of a chc gene cluster responsible for the aromatization pathway of cyclohexanecarboxylate degradation in Sinomonas cyclohexanicum ATCC 51369.</title>
        <authorList>
            <person name="Yamamoto T."/>
            <person name="Hasegawa Y."/>
            <person name="Lau P.C.K."/>
            <person name="Iwaki H."/>
        </authorList>
    </citation>
    <scope>NUCLEOTIDE SEQUENCE [LARGE SCALE GENOMIC DNA]</scope>
    <source>
        <strain evidence="2 3">ATCC 51369</strain>
    </source>
</reference>
<dbReference type="SUPFAM" id="SSF53474">
    <property type="entry name" value="alpha/beta-Hydrolases"/>
    <property type="match status" value="1"/>
</dbReference>
<keyword evidence="3" id="KW-1185">Reference proteome</keyword>